<evidence type="ECO:0000313" key="3">
    <source>
        <dbReference type="EMBL" id="EGJ71269.1"/>
    </source>
</evidence>
<protein>
    <submittedName>
        <fullName evidence="3">Putative lipoprotein</fullName>
    </submittedName>
</protein>
<dbReference type="STRING" id="679937.Bcop_1062"/>
<keyword evidence="3" id="KW-0449">Lipoprotein</keyword>
<dbReference type="Pfam" id="PF16141">
    <property type="entry name" value="GH18_BT1044-like"/>
    <property type="match status" value="1"/>
</dbReference>
<feature type="chain" id="PRO_5003308692" evidence="2">
    <location>
        <begin position="24"/>
        <end position="384"/>
    </location>
</feature>
<proteinExistence type="predicted"/>
<feature type="signal peptide" evidence="2">
    <location>
        <begin position="1"/>
        <end position="23"/>
    </location>
</feature>
<reference evidence="3 4" key="1">
    <citation type="journal article" date="2011" name="Stand. Genomic Sci.">
        <title>Non-contiguous finished genome sequence of Bacteroides coprosuis type strain (PC139).</title>
        <authorList>
            <person name="Land M."/>
            <person name="Held B."/>
            <person name="Gronow S."/>
            <person name="Abt B."/>
            <person name="Lucas S."/>
            <person name="Del Rio T.G."/>
            <person name="Nolan M."/>
            <person name="Tice H."/>
            <person name="Cheng J.F."/>
            <person name="Pitluck S."/>
            <person name="Liolios K."/>
            <person name="Pagani I."/>
            <person name="Ivanova N."/>
            <person name="Mavromatis K."/>
            <person name="Mikhailova N."/>
            <person name="Pati A."/>
            <person name="Tapia R."/>
            <person name="Han C."/>
            <person name="Goodwin L."/>
            <person name="Chen A."/>
            <person name="Palaniappan K."/>
            <person name="Hauser L."/>
            <person name="Brambilla E.M."/>
            <person name="Rohde M."/>
            <person name="Goker M."/>
            <person name="Detter J.C."/>
            <person name="Woyke T."/>
            <person name="Bristow J."/>
            <person name="Eisen J.A."/>
            <person name="Markowitz V."/>
            <person name="Hugenholtz P."/>
            <person name="Kyrpides N.C."/>
            <person name="Klenk H.P."/>
            <person name="Lapidus A."/>
        </authorList>
    </citation>
    <scope>NUCLEOTIDE SEQUENCE</scope>
    <source>
        <strain evidence="3 4">DSM 18011</strain>
    </source>
</reference>
<evidence type="ECO:0000256" key="1">
    <source>
        <dbReference type="SAM" id="Coils"/>
    </source>
</evidence>
<sequence>MNKRHFKKSIIPLLGLCATLSFSACTEWTDVDNKVVEYPAITEQNPELYAQYLTKLKEYKESEHKAMYVWFDNSIKDATHRSHHINNVPDSVDVVVLNSPDSLISRELEEMQELRDDKGTKIVYSISLESIKADHNALIEETEEAKDLAIEEATKKAEADLNAAKEAGNENAKLEDFLNLEEIEKDFIIPEFEDFLTEALQDQIKIANKYNYDGIIVGYVGKGTLHMFPDEKKKYTETENLFLGLINSWIERNPEKMVIFEGKPQNLINKDILQISKHIIISTHTASNSANITFEVGTAIAEGIPVDRFIVTAQVPSLDPNKEEAGKWANGTLAIPSTATWATGKFTYTIAGMGILDVNTDYFTQPSIYTLTREAINTLNPSLK</sequence>
<evidence type="ECO:0000256" key="2">
    <source>
        <dbReference type="SAM" id="SignalP"/>
    </source>
</evidence>
<keyword evidence="1" id="KW-0175">Coiled coil</keyword>
<dbReference type="Proteomes" id="UP000018439">
    <property type="component" value="Chromosome"/>
</dbReference>
<dbReference type="EMBL" id="CM001167">
    <property type="protein sequence ID" value="EGJ71269.1"/>
    <property type="molecule type" value="Genomic_DNA"/>
</dbReference>
<dbReference type="AlphaFoldDB" id="F3ZTN8"/>
<dbReference type="HOGENOM" id="CLU_067030_0_0_10"/>
<keyword evidence="4" id="KW-1185">Reference proteome</keyword>
<dbReference type="eggNOG" id="COG3325">
    <property type="taxonomic scope" value="Bacteria"/>
</dbReference>
<evidence type="ECO:0000313" key="4">
    <source>
        <dbReference type="Proteomes" id="UP000018439"/>
    </source>
</evidence>
<organism evidence="3 4">
    <name type="scientific">Bacteroides coprosuis DSM 18011</name>
    <dbReference type="NCBI Taxonomy" id="679937"/>
    <lineage>
        <taxon>Bacteria</taxon>
        <taxon>Pseudomonadati</taxon>
        <taxon>Bacteroidota</taxon>
        <taxon>Bacteroidia</taxon>
        <taxon>Bacteroidales</taxon>
        <taxon>Bacteroidaceae</taxon>
        <taxon>Bacteroides</taxon>
    </lineage>
</organism>
<dbReference type="InterPro" id="IPR032320">
    <property type="entry name" value="GH18_BT1044-like"/>
</dbReference>
<dbReference type="PROSITE" id="PS51257">
    <property type="entry name" value="PROKAR_LIPOPROTEIN"/>
    <property type="match status" value="1"/>
</dbReference>
<feature type="coiled-coil region" evidence="1">
    <location>
        <begin position="128"/>
        <end position="170"/>
    </location>
</feature>
<gene>
    <name evidence="3" type="ORF">Bcop_1062</name>
</gene>
<keyword evidence="2" id="KW-0732">Signal</keyword>
<accession>F3ZTN8</accession>
<name>F3ZTN8_9BACE</name>